<dbReference type="PANTHER" id="PTHR43528">
    <property type="entry name" value="ALPHA-KETOGLUTARATE PERMEASE"/>
    <property type="match status" value="1"/>
</dbReference>
<evidence type="ECO:0000256" key="6">
    <source>
        <dbReference type="ARBA" id="ARBA00022989"/>
    </source>
</evidence>
<gene>
    <name evidence="10" type="ORF">J2N86_09595</name>
</gene>
<dbReference type="PANTHER" id="PTHR43528:SF1">
    <property type="entry name" value="ALPHA-KETOGLUTARATE PERMEASE"/>
    <property type="match status" value="1"/>
</dbReference>
<comment type="subcellular location">
    <subcellularLocation>
        <location evidence="1">Cell membrane</location>
        <topology evidence="1">Multi-pass membrane protein</topology>
    </subcellularLocation>
</comment>
<evidence type="ECO:0000313" key="10">
    <source>
        <dbReference type="EMBL" id="USQ12954.1"/>
    </source>
</evidence>
<feature type="transmembrane region" description="Helical" evidence="8">
    <location>
        <begin position="170"/>
        <end position="193"/>
    </location>
</feature>
<feature type="transmembrane region" description="Helical" evidence="8">
    <location>
        <begin position="43"/>
        <end position="65"/>
    </location>
</feature>
<keyword evidence="7 8" id="KW-0472">Membrane</keyword>
<dbReference type="EMBL" id="CP071527">
    <property type="protein sequence ID" value="USQ12954.1"/>
    <property type="molecule type" value="Genomic_DNA"/>
</dbReference>
<protein>
    <submittedName>
        <fullName evidence="10">MFS transporter</fullName>
    </submittedName>
</protein>
<proteinExistence type="predicted"/>
<dbReference type="Pfam" id="PF07690">
    <property type="entry name" value="MFS_1"/>
    <property type="match status" value="1"/>
</dbReference>
<feature type="transmembrane region" description="Helical" evidence="8">
    <location>
        <begin position="350"/>
        <end position="371"/>
    </location>
</feature>
<dbReference type="RefSeq" id="WP_252579167.1">
    <property type="nucleotide sequence ID" value="NZ_CP071527.1"/>
</dbReference>
<evidence type="ECO:0000259" key="9">
    <source>
        <dbReference type="PROSITE" id="PS50850"/>
    </source>
</evidence>
<evidence type="ECO:0000256" key="8">
    <source>
        <dbReference type="SAM" id="Phobius"/>
    </source>
</evidence>
<evidence type="ECO:0000256" key="7">
    <source>
        <dbReference type="ARBA" id="ARBA00023136"/>
    </source>
</evidence>
<evidence type="ECO:0000256" key="1">
    <source>
        <dbReference type="ARBA" id="ARBA00004651"/>
    </source>
</evidence>
<keyword evidence="2" id="KW-0813">Transport</keyword>
<organism evidence="10 11">
    <name type="scientific">Legionella lytica</name>
    <dbReference type="NCBI Taxonomy" id="96232"/>
    <lineage>
        <taxon>Bacteria</taxon>
        <taxon>Pseudomonadati</taxon>
        <taxon>Pseudomonadota</taxon>
        <taxon>Gammaproteobacteria</taxon>
        <taxon>Legionellales</taxon>
        <taxon>Legionellaceae</taxon>
        <taxon>Legionella</taxon>
    </lineage>
</organism>
<feature type="transmembrane region" description="Helical" evidence="8">
    <location>
        <begin position="292"/>
        <end position="311"/>
    </location>
</feature>
<dbReference type="InterPro" id="IPR036259">
    <property type="entry name" value="MFS_trans_sf"/>
</dbReference>
<keyword evidence="6 8" id="KW-1133">Transmembrane helix</keyword>
<feature type="transmembrane region" description="Helical" evidence="8">
    <location>
        <begin position="377"/>
        <end position="396"/>
    </location>
</feature>
<keyword evidence="4 8" id="KW-0812">Transmembrane</keyword>
<feature type="transmembrane region" description="Helical" evidence="8">
    <location>
        <begin position="259"/>
        <end position="280"/>
    </location>
</feature>
<dbReference type="SUPFAM" id="SSF103473">
    <property type="entry name" value="MFS general substrate transporter"/>
    <property type="match status" value="1"/>
</dbReference>
<evidence type="ECO:0000256" key="2">
    <source>
        <dbReference type="ARBA" id="ARBA00022448"/>
    </source>
</evidence>
<dbReference type="Proteomes" id="UP001057474">
    <property type="component" value="Chromosome"/>
</dbReference>
<feature type="transmembrane region" description="Helical" evidence="8">
    <location>
        <begin position="106"/>
        <end position="131"/>
    </location>
</feature>
<evidence type="ECO:0000256" key="4">
    <source>
        <dbReference type="ARBA" id="ARBA00022692"/>
    </source>
</evidence>
<keyword evidence="11" id="KW-1185">Reference proteome</keyword>
<feature type="transmembrane region" description="Helical" evidence="8">
    <location>
        <begin position="317"/>
        <end position="338"/>
    </location>
</feature>
<evidence type="ECO:0000256" key="5">
    <source>
        <dbReference type="ARBA" id="ARBA00022847"/>
    </source>
</evidence>
<evidence type="ECO:0000313" key="11">
    <source>
        <dbReference type="Proteomes" id="UP001057474"/>
    </source>
</evidence>
<feature type="transmembrane region" description="Helical" evidence="8">
    <location>
        <begin position="222"/>
        <end position="247"/>
    </location>
</feature>
<dbReference type="Gene3D" id="1.20.1250.20">
    <property type="entry name" value="MFS general substrate transporter like domains"/>
    <property type="match status" value="2"/>
</dbReference>
<reference evidence="10" key="1">
    <citation type="submission" date="2021-03" db="EMBL/GenBank/DDBJ databases">
        <title>Legionella lytica PCM 2298.</title>
        <authorList>
            <person name="Koper P."/>
        </authorList>
    </citation>
    <scope>NUCLEOTIDE SEQUENCE</scope>
    <source>
        <strain evidence="10">PCM 2298</strain>
    </source>
</reference>
<dbReference type="InterPro" id="IPR011701">
    <property type="entry name" value="MFS"/>
</dbReference>
<keyword evidence="5" id="KW-0769">Symport</keyword>
<feature type="domain" description="Major facilitator superfamily (MFS) profile" evidence="9">
    <location>
        <begin position="5"/>
        <end position="410"/>
    </location>
</feature>
<sequence length="410" mass="45305">MNKKVLVASFLGTLIEVYDFTVFPFFIPILSEIFFSSYQRTNAINFTILAYVVSYIVKPFGSIVFGAWTDRWGRKKVLLFTTVLMTLATAAIGMLSPYLMGMYYGAGLIVCRVVQGLAISGEFSTAIILAVEEGKNSVLPGCIAFIGGSIGLLLASLSALFILYGMPHDLIIYFGWRIPFLIGVGGCIVLLCIRNSLEFNLIKSNNESNGYRNLFKRYKKELWIVFIVSSLSASAFYITFVFLPTLLSSLWQIHTHQHAILVTSCALILYVLFLPVGGVLADRIGVKKQIQIAALCYLFFSYGVFAVMPQLNYLQCTITLACFAIIQALLNSALPAYIVRIFDINQRGKALAISYNLSLALFGGMLPYLIATFNNHLNPGIPISICAALCLLTINFKDAKNGCLRSELAY</sequence>
<feature type="transmembrane region" description="Helical" evidence="8">
    <location>
        <begin position="77"/>
        <end position="100"/>
    </location>
</feature>
<dbReference type="InterPro" id="IPR051084">
    <property type="entry name" value="H+-coupled_symporters"/>
</dbReference>
<evidence type="ECO:0000256" key="3">
    <source>
        <dbReference type="ARBA" id="ARBA00022475"/>
    </source>
</evidence>
<dbReference type="PROSITE" id="PS50850">
    <property type="entry name" value="MFS"/>
    <property type="match status" value="1"/>
</dbReference>
<keyword evidence="3" id="KW-1003">Cell membrane</keyword>
<name>A0ABY4Y5Q2_9GAMM</name>
<accession>A0ABY4Y5Q2</accession>
<feature type="transmembrane region" description="Helical" evidence="8">
    <location>
        <begin position="143"/>
        <end position="164"/>
    </location>
</feature>
<dbReference type="InterPro" id="IPR020846">
    <property type="entry name" value="MFS_dom"/>
</dbReference>